<dbReference type="RefSeq" id="WP_091693832.1">
    <property type="nucleotide sequence ID" value="NZ_JAJCGD010000014.1"/>
</dbReference>
<comment type="caution">
    <text evidence="2">The sequence shown here is derived from an EMBL/GenBank/DDBJ whole genome shotgun (WGS) entry which is preliminary data.</text>
</comment>
<sequence length="113" mass="12920">MVSISVTDSNDFVETVTLDDKVYKLHFAYNGNSKDWTIDIRDSNNVDIVRSIKIVPNFPLLAQYKRHDLPKGELIAVVNNNKQVITRKDFINNSAILIYIPKEEVNELLETAV</sequence>
<gene>
    <name evidence="2" type="ORF">LIY65_06645</name>
</gene>
<feature type="domain" description="Cyanophage baseplate Pam3 plug gp18" evidence="1">
    <location>
        <begin position="1"/>
        <end position="100"/>
    </location>
</feature>
<protein>
    <recommendedName>
        <fullName evidence="1">Cyanophage baseplate Pam3 plug gp18 domain-containing protein</fullName>
    </recommendedName>
</protein>
<evidence type="ECO:0000313" key="2">
    <source>
        <dbReference type="EMBL" id="MCB6828372.1"/>
    </source>
</evidence>
<dbReference type="EMBL" id="JAJCGD010000014">
    <property type="protein sequence ID" value="MCB6828372.1"/>
    <property type="molecule type" value="Genomic_DNA"/>
</dbReference>
<dbReference type="InterPro" id="IPR054252">
    <property type="entry name" value="Pam3_gp18"/>
</dbReference>
<evidence type="ECO:0000259" key="1">
    <source>
        <dbReference type="Pfam" id="PF22479"/>
    </source>
</evidence>
<name>A0AAW4U510_9FIRM</name>
<evidence type="ECO:0000313" key="3">
    <source>
        <dbReference type="Proteomes" id="UP001198190"/>
    </source>
</evidence>
<dbReference type="AlphaFoldDB" id="A0AAW4U510"/>
<accession>A0AAW4U510</accession>
<proteinExistence type="predicted"/>
<dbReference type="Pfam" id="PF22479">
    <property type="entry name" value="Pam3_gp18"/>
    <property type="match status" value="1"/>
</dbReference>
<dbReference type="Proteomes" id="UP001198190">
    <property type="component" value="Unassembled WGS sequence"/>
</dbReference>
<reference evidence="2" key="1">
    <citation type="submission" date="2021-10" db="EMBL/GenBank/DDBJ databases">
        <title>Collection of gut derived symbiotic bacterial strains cultured from healthy donors.</title>
        <authorList>
            <person name="Lin H."/>
            <person name="Littmann E."/>
            <person name="Claire K."/>
            <person name="Pamer E."/>
        </authorList>
    </citation>
    <scope>NUCLEOTIDE SEQUENCE</scope>
    <source>
        <strain evidence="2">MSK.7.16</strain>
    </source>
</reference>
<organism evidence="2 3">
    <name type="scientific">Megamonas funiformis</name>
    <dbReference type="NCBI Taxonomy" id="437897"/>
    <lineage>
        <taxon>Bacteria</taxon>
        <taxon>Bacillati</taxon>
        <taxon>Bacillota</taxon>
        <taxon>Negativicutes</taxon>
        <taxon>Selenomonadales</taxon>
        <taxon>Selenomonadaceae</taxon>
        <taxon>Megamonas</taxon>
    </lineage>
</organism>